<feature type="transmembrane region" description="Helical" evidence="9">
    <location>
        <begin position="233"/>
        <end position="258"/>
    </location>
</feature>
<evidence type="ECO:0000313" key="12">
    <source>
        <dbReference type="EMBL" id="KAK6325907.1"/>
    </source>
</evidence>
<keyword evidence="9" id="KW-0812">Transmembrane</keyword>
<keyword evidence="9" id="KW-1133">Transmembrane helix</keyword>
<dbReference type="PRINTS" id="PR01347">
    <property type="entry name" value="EPHRIN"/>
</dbReference>
<evidence type="ECO:0000256" key="9">
    <source>
        <dbReference type="SAM" id="Phobius"/>
    </source>
</evidence>
<dbReference type="EMBL" id="JAGTTL010000003">
    <property type="protein sequence ID" value="KAK6325907.1"/>
    <property type="molecule type" value="Genomic_DNA"/>
</dbReference>
<accession>A0AAN8MI59</accession>
<evidence type="ECO:0000256" key="5">
    <source>
        <dbReference type="ARBA" id="ARBA00023180"/>
    </source>
</evidence>
<evidence type="ECO:0000256" key="2">
    <source>
        <dbReference type="ARBA" id="ARBA00022729"/>
    </source>
</evidence>
<dbReference type="GO" id="GO:0046875">
    <property type="term" value="F:ephrin receptor binding"/>
    <property type="evidence" value="ECO:0007669"/>
    <property type="project" value="TreeGrafter"/>
</dbReference>
<keyword evidence="4 6" id="KW-1015">Disulfide bond</keyword>
<dbReference type="InterPro" id="IPR008972">
    <property type="entry name" value="Cupredoxin"/>
</dbReference>
<dbReference type="PROSITE" id="PS01299">
    <property type="entry name" value="EPHRIN_RBD_1"/>
    <property type="match status" value="1"/>
</dbReference>
<evidence type="ECO:0000256" key="4">
    <source>
        <dbReference type="ARBA" id="ARBA00023157"/>
    </source>
</evidence>
<dbReference type="InterPro" id="IPR001799">
    <property type="entry name" value="Ephrin_RBD"/>
</dbReference>
<dbReference type="GO" id="GO:0048013">
    <property type="term" value="P:ephrin receptor signaling pathway"/>
    <property type="evidence" value="ECO:0007669"/>
    <property type="project" value="TreeGrafter"/>
</dbReference>
<dbReference type="PROSITE" id="PS51551">
    <property type="entry name" value="EPHRIN_RBD_2"/>
    <property type="match status" value="1"/>
</dbReference>
<dbReference type="AlphaFoldDB" id="A0AAN8MI59"/>
<dbReference type="InterPro" id="IPR019765">
    <property type="entry name" value="Ephrin_CS"/>
</dbReference>
<evidence type="ECO:0000256" key="8">
    <source>
        <dbReference type="SAM" id="MobiDB-lite"/>
    </source>
</evidence>
<evidence type="ECO:0000256" key="10">
    <source>
        <dbReference type="SAM" id="SignalP"/>
    </source>
</evidence>
<feature type="compositionally biased region" description="Low complexity" evidence="8">
    <location>
        <begin position="211"/>
        <end position="226"/>
    </location>
</feature>
<sequence length="349" mass="38653">MGRYVWWFCLRMLVLNLSPRCSAVILESIYWNSSNTKFSPGQGLVLFPQIGDKMDIVCPRARPGAAWTEPEYYRVYLVTRDQLHSCSISQSDTPLLNCDKPDRDVKFTFKFQEFSPNLWGLEFLKGRDYYITSTSTSSLQGLDNTDGGVCRASMKLVLRVGQSSSKPPSLPKESPTRFPPQHPPDKEPPIEDNDVTNNAEITHSEGDIDTEGGASSTEGGASSTEGGSIGSEVGLFVGAACGSVLLLLVVVVLPIAAWRYRTRHATPDRDGHQPTSLPLNALATPNKIDGYRGSSDDSRSEPSDMAFPLRPSDSMSCRHYDRVSGDYRHPFYIVQEMPPQSPTNIYYKV</sequence>
<comment type="similarity">
    <text evidence="6 7">Belongs to the ephrin family.</text>
</comment>
<feature type="chain" id="PRO_5042942610" description="Ephrin RBD domain-containing protein" evidence="10">
    <location>
        <begin position="24"/>
        <end position="349"/>
    </location>
</feature>
<reference evidence="12 13" key="1">
    <citation type="submission" date="2021-04" db="EMBL/GenBank/DDBJ databases">
        <authorList>
            <person name="De Guttry C."/>
            <person name="Zahm M."/>
            <person name="Klopp C."/>
            <person name="Cabau C."/>
            <person name="Louis A."/>
            <person name="Berthelot C."/>
            <person name="Parey E."/>
            <person name="Roest Crollius H."/>
            <person name="Montfort J."/>
            <person name="Robinson-Rechavi M."/>
            <person name="Bucao C."/>
            <person name="Bouchez O."/>
            <person name="Gislard M."/>
            <person name="Lluch J."/>
            <person name="Milhes M."/>
            <person name="Lampietro C."/>
            <person name="Lopez Roques C."/>
            <person name="Donnadieu C."/>
            <person name="Braasch I."/>
            <person name="Desvignes T."/>
            <person name="Postlethwait J."/>
            <person name="Bobe J."/>
            <person name="Wedekind C."/>
            <person name="Guiguen Y."/>
        </authorList>
    </citation>
    <scope>NUCLEOTIDE SEQUENCE [LARGE SCALE GENOMIC DNA]</scope>
    <source>
        <strain evidence="12">Cs_M1</strain>
        <tissue evidence="12">Blood</tissue>
    </source>
</reference>
<organism evidence="12 13">
    <name type="scientific">Coregonus suidteri</name>
    <dbReference type="NCBI Taxonomy" id="861788"/>
    <lineage>
        <taxon>Eukaryota</taxon>
        <taxon>Metazoa</taxon>
        <taxon>Chordata</taxon>
        <taxon>Craniata</taxon>
        <taxon>Vertebrata</taxon>
        <taxon>Euteleostomi</taxon>
        <taxon>Actinopterygii</taxon>
        <taxon>Neopterygii</taxon>
        <taxon>Teleostei</taxon>
        <taxon>Protacanthopterygii</taxon>
        <taxon>Salmoniformes</taxon>
        <taxon>Salmonidae</taxon>
        <taxon>Coregoninae</taxon>
        <taxon>Coregonus</taxon>
    </lineage>
</organism>
<keyword evidence="5" id="KW-0325">Glycoprotein</keyword>
<evidence type="ECO:0000256" key="7">
    <source>
        <dbReference type="RuleBase" id="RU004375"/>
    </source>
</evidence>
<dbReference type="PANTHER" id="PTHR11304">
    <property type="entry name" value="EPHRIN"/>
    <property type="match status" value="1"/>
</dbReference>
<feature type="region of interest" description="Disordered" evidence="8">
    <location>
        <begin position="160"/>
        <end position="226"/>
    </location>
</feature>
<comment type="caution">
    <text evidence="6">Lacks conserved residue(s) required for the propagation of feature annotation.</text>
</comment>
<feature type="domain" description="Ephrin RBD" evidence="11">
    <location>
        <begin position="24"/>
        <end position="160"/>
    </location>
</feature>
<comment type="subcellular location">
    <subcellularLocation>
        <location evidence="1">Membrane</location>
    </subcellularLocation>
</comment>
<evidence type="ECO:0000259" key="11">
    <source>
        <dbReference type="PROSITE" id="PS51551"/>
    </source>
</evidence>
<dbReference type="GO" id="GO:0048514">
    <property type="term" value="P:blood vessel morphogenesis"/>
    <property type="evidence" value="ECO:0007669"/>
    <property type="project" value="TreeGrafter"/>
</dbReference>
<dbReference type="InterPro" id="IPR031328">
    <property type="entry name" value="Ephrin"/>
</dbReference>
<evidence type="ECO:0000256" key="1">
    <source>
        <dbReference type="ARBA" id="ARBA00004370"/>
    </source>
</evidence>
<name>A0AAN8MI59_9TELE</name>
<keyword evidence="2 10" id="KW-0732">Signal</keyword>
<dbReference type="PANTHER" id="PTHR11304:SF18">
    <property type="entry name" value="EPHRIN-B2"/>
    <property type="match status" value="1"/>
</dbReference>
<dbReference type="Pfam" id="PF00812">
    <property type="entry name" value="Ephrin"/>
    <property type="match status" value="1"/>
</dbReference>
<dbReference type="Proteomes" id="UP001356427">
    <property type="component" value="Unassembled WGS sequence"/>
</dbReference>
<gene>
    <name evidence="12" type="ORF">J4Q44_G00052490</name>
</gene>
<keyword evidence="13" id="KW-1185">Reference proteome</keyword>
<proteinExistence type="inferred from homology"/>
<evidence type="ECO:0000313" key="13">
    <source>
        <dbReference type="Proteomes" id="UP001356427"/>
    </source>
</evidence>
<feature type="signal peptide" evidence="10">
    <location>
        <begin position="1"/>
        <end position="23"/>
    </location>
</feature>
<protein>
    <recommendedName>
        <fullName evidence="11">Ephrin RBD domain-containing protein</fullName>
    </recommendedName>
</protein>
<dbReference type="GO" id="GO:0005886">
    <property type="term" value="C:plasma membrane"/>
    <property type="evidence" value="ECO:0007669"/>
    <property type="project" value="TreeGrafter"/>
</dbReference>
<evidence type="ECO:0000256" key="6">
    <source>
        <dbReference type="PROSITE-ProRule" id="PRU00884"/>
    </source>
</evidence>
<keyword evidence="3 7" id="KW-0472">Membrane</keyword>
<comment type="caution">
    <text evidence="12">The sequence shown here is derived from an EMBL/GenBank/DDBJ whole genome shotgun (WGS) entry which is preliminary data.</text>
</comment>
<feature type="region of interest" description="Disordered" evidence="8">
    <location>
        <begin position="265"/>
        <end position="311"/>
    </location>
</feature>
<feature type="disulfide bond" evidence="6">
    <location>
        <begin position="58"/>
        <end position="98"/>
    </location>
</feature>
<dbReference type="Gene3D" id="2.60.40.420">
    <property type="entry name" value="Cupredoxins - blue copper proteins"/>
    <property type="match status" value="1"/>
</dbReference>
<evidence type="ECO:0000256" key="3">
    <source>
        <dbReference type="ARBA" id="ARBA00023136"/>
    </source>
</evidence>
<dbReference type="SUPFAM" id="SSF49503">
    <property type="entry name" value="Cupredoxins"/>
    <property type="match status" value="1"/>
</dbReference>
<feature type="compositionally biased region" description="Low complexity" evidence="8">
    <location>
        <begin position="163"/>
        <end position="173"/>
    </location>
</feature>
<dbReference type="GO" id="GO:0007411">
    <property type="term" value="P:axon guidance"/>
    <property type="evidence" value="ECO:0007669"/>
    <property type="project" value="TreeGrafter"/>
</dbReference>